<accession>A0ABW5TNE9</accession>
<sequence>MARHNDDGKQAEVLAKAFLENKGYQILDQNWTFKKAEVDLIAYHNKTLIFVEVKARSGTGFGKPEEFVDDKKQKLLSQAADEYIYLMEHECEIRFDIIAILFKKDFEQYEINHIEDAFWNY</sequence>
<name>A0ABW5TNE9_9SPHI</name>
<dbReference type="SUPFAM" id="SSF52980">
    <property type="entry name" value="Restriction endonuclease-like"/>
    <property type="match status" value="1"/>
</dbReference>
<dbReference type="HAMAP" id="MF_00048">
    <property type="entry name" value="UPF0102"/>
    <property type="match status" value="1"/>
</dbReference>
<gene>
    <name evidence="3" type="ORF">ACFSSE_01325</name>
</gene>
<evidence type="ECO:0000313" key="4">
    <source>
        <dbReference type="Proteomes" id="UP001597546"/>
    </source>
</evidence>
<dbReference type="PANTHER" id="PTHR34039:SF1">
    <property type="entry name" value="UPF0102 PROTEIN YRAN"/>
    <property type="match status" value="1"/>
</dbReference>
<keyword evidence="4" id="KW-1185">Reference proteome</keyword>
<dbReference type="InterPro" id="IPR003509">
    <property type="entry name" value="UPF0102_YraN-like"/>
</dbReference>
<dbReference type="RefSeq" id="WP_379040947.1">
    <property type="nucleotide sequence ID" value="NZ_JBHSKW010000005.1"/>
</dbReference>
<reference evidence="4" key="1">
    <citation type="journal article" date="2019" name="Int. J. Syst. Evol. Microbiol.">
        <title>The Global Catalogue of Microorganisms (GCM) 10K type strain sequencing project: providing services to taxonomists for standard genome sequencing and annotation.</title>
        <authorList>
            <consortium name="The Broad Institute Genomics Platform"/>
            <consortium name="The Broad Institute Genome Sequencing Center for Infectious Disease"/>
            <person name="Wu L."/>
            <person name="Ma J."/>
        </authorList>
    </citation>
    <scope>NUCLEOTIDE SEQUENCE [LARGE SCALE GENOMIC DNA]</scope>
    <source>
        <strain evidence="4">KCTC 42456</strain>
    </source>
</reference>
<organism evidence="3 4">
    <name type="scientific">Pedobacter alpinus</name>
    <dbReference type="NCBI Taxonomy" id="1590643"/>
    <lineage>
        <taxon>Bacteria</taxon>
        <taxon>Pseudomonadati</taxon>
        <taxon>Bacteroidota</taxon>
        <taxon>Sphingobacteriia</taxon>
        <taxon>Sphingobacteriales</taxon>
        <taxon>Sphingobacteriaceae</taxon>
        <taxon>Pedobacter</taxon>
    </lineage>
</organism>
<dbReference type="EMBL" id="JBHULV010000008">
    <property type="protein sequence ID" value="MFD2730334.1"/>
    <property type="molecule type" value="Genomic_DNA"/>
</dbReference>
<dbReference type="Gene3D" id="3.40.1350.10">
    <property type="match status" value="1"/>
</dbReference>
<comment type="caution">
    <text evidence="3">The sequence shown here is derived from an EMBL/GenBank/DDBJ whole genome shotgun (WGS) entry which is preliminary data.</text>
</comment>
<dbReference type="NCBIfam" id="TIGR00252">
    <property type="entry name" value="YraN family protein"/>
    <property type="match status" value="1"/>
</dbReference>
<evidence type="ECO:0000256" key="2">
    <source>
        <dbReference type="HAMAP-Rule" id="MF_00048"/>
    </source>
</evidence>
<dbReference type="NCBIfam" id="NF009150">
    <property type="entry name" value="PRK12497.1-3"/>
    <property type="match status" value="1"/>
</dbReference>
<evidence type="ECO:0000256" key="1">
    <source>
        <dbReference type="ARBA" id="ARBA00006738"/>
    </source>
</evidence>
<dbReference type="CDD" id="cd20736">
    <property type="entry name" value="PoNe_Nuclease"/>
    <property type="match status" value="1"/>
</dbReference>
<dbReference type="InterPro" id="IPR011335">
    <property type="entry name" value="Restrct_endonuc-II-like"/>
</dbReference>
<dbReference type="Proteomes" id="UP001597546">
    <property type="component" value="Unassembled WGS sequence"/>
</dbReference>
<proteinExistence type="inferred from homology"/>
<dbReference type="Pfam" id="PF02021">
    <property type="entry name" value="UPF0102"/>
    <property type="match status" value="1"/>
</dbReference>
<protein>
    <recommendedName>
        <fullName evidence="2">UPF0102 protein ACFSSE_01325</fullName>
    </recommendedName>
</protein>
<comment type="similarity">
    <text evidence="1 2">Belongs to the UPF0102 family.</text>
</comment>
<evidence type="ECO:0000313" key="3">
    <source>
        <dbReference type="EMBL" id="MFD2730334.1"/>
    </source>
</evidence>
<dbReference type="PANTHER" id="PTHR34039">
    <property type="entry name" value="UPF0102 PROTEIN YRAN"/>
    <property type="match status" value="1"/>
</dbReference>
<dbReference type="InterPro" id="IPR011856">
    <property type="entry name" value="tRNA_endonuc-like_dom_sf"/>
</dbReference>